<protein>
    <submittedName>
        <fullName evidence="2">Uncharacterized protein</fullName>
    </submittedName>
</protein>
<dbReference type="EMBL" id="JAVHNS010000005">
    <property type="protein sequence ID" value="KAK6354149.1"/>
    <property type="molecule type" value="Genomic_DNA"/>
</dbReference>
<sequence length="166" mass="17675">MGFEEYDAKCAEMTIEQLQLEWEHYTRVAYGSGTSTAVAGLAIPFTLGVSILGMIFSAPINHNARKKREIIETHFKSRGETPVTRKRDTVLPVVISGTVGVVGIGVSAVGAEAILANGVEYGVQAAAEEKIAAKVVSHVAVDAVAVSGEHAHARHKRAKQAEKRLA</sequence>
<dbReference type="AlphaFoldDB" id="A0AAV9V3F6"/>
<proteinExistence type="predicted"/>
<keyword evidence="1" id="KW-1133">Transmembrane helix</keyword>
<name>A0AAV9V3F6_9PEZI</name>
<evidence type="ECO:0000313" key="2">
    <source>
        <dbReference type="EMBL" id="KAK6354149.1"/>
    </source>
</evidence>
<reference evidence="2 3" key="1">
    <citation type="submission" date="2019-10" db="EMBL/GenBank/DDBJ databases">
        <authorList>
            <person name="Palmer J.M."/>
        </authorList>
    </citation>
    <scope>NUCLEOTIDE SEQUENCE [LARGE SCALE GENOMIC DNA]</scope>
    <source>
        <strain evidence="2 3">TWF730</strain>
    </source>
</reference>
<accession>A0AAV9V3F6</accession>
<feature type="transmembrane region" description="Helical" evidence="1">
    <location>
        <begin position="37"/>
        <end position="58"/>
    </location>
</feature>
<keyword evidence="1" id="KW-0472">Membrane</keyword>
<keyword evidence="3" id="KW-1185">Reference proteome</keyword>
<organism evidence="2 3">
    <name type="scientific">Orbilia blumenaviensis</name>
    <dbReference type="NCBI Taxonomy" id="1796055"/>
    <lineage>
        <taxon>Eukaryota</taxon>
        <taxon>Fungi</taxon>
        <taxon>Dikarya</taxon>
        <taxon>Ascomycota</taxon>
        <taxon>Pezizomycotina</taxon>
        <taxon>Orbiliomycetes</taxon>
        <taxon>Orbiliales</taxon>
        <taxon>Orbiliaceae</taxon>
        <taxon>Orbilia</taxon>
    </lineage>
</organism>
<evidence type="ECO:0000313" key="3">
    <source>
        <dbReference type="Proteomes" id="UP001373714"/>
    </source>
</evidence>
<keyword evidence="1" id="KW-0812">Transmembrane</keyword>
<evidence type="ECO:0000256" key="1">
    <source>
        <dbReference type="SAM" id="Phobius"/>
    </source>
</evidence>
<comment type="caution">
    <text evidence="2">The sequence shown here is derived from an EMBL/GenBank/DDBJ whole genome shotgun (WGS) entry which is preliminary data.</text>
</comment>
<dbReference type="Proteomes" id="UP001373714">
    <property type="component" value="Unassembled WGS sequence"/>
</dbReference>
<gene>
    <name evidence="2" type="ORF">TWF730_008565</name>
</gene>